<dbReference type="GO" id="GO:0006508">
    <property type="term" value="P:proteolysis"/>
    <property type="evidence" value="ECO:0007669"/>
    <property type="project" value="InterPro"/>
</dbReference>
<dbReference type="Gene3D" id="3.40.630.10">
    <property type="entry name" value="Zn peptidases"/>
    <property type="match status" value="2"/>
</dbReference>
<reference evidence="3" key="2">
    <citation type="journal article" date="2021" name="PeerJ">
        <title>Extensive microbial diversity within the chicken gut microbiome revealed by metagenomics and culture.</title>
        <authorList>
            <person name="Gilroy R."/>
            <person name="Ravi A."/>
            <person name="Getino M."/>
            <person name="Pursley I."/>
            <person name="Horton D.L."/>
            <person name="Alikhan N.F."/>
            <person name="Baker D."/>
            <person name="Gharbi K."/>
            <person name="Hall N."/>
            <person name="Watson M."/>
            <person name="Adriaenssens E.M."/>
            <person name="Foster-Nyarko E."/>
            <person name="Jarju S."/>
            <person name="Secka A."/>
            <person name="Antonio M."/>
            <person name="Oren A."/>
            <person name="Chaudhuri R.R."/>
            <person name="La Ragione R."/>
            <person name="Hildebrand F."/>
            <person name="Pallen M.J."/>
        </authorList>
    </citation>
    <scope>NUCLEOTIDE SEQUENCE</scope>
    <source>
        <strain evidence="3">CHK154-7741</strain>
    </source>
</reference>
<proteinExistence type="predicted"/>
<sequence>MAEKTIESLRQENELIDLFCTLAQIPSPSGEEDKVSAKIVEILTNSGIEAKEDHFKNVRAKIEATDPSKKPLLLSAHMDVVGDASDVNIRISQDGKCIETDKTRTLGSDDKVGVASAMQLAMYLKKHPEIKHGGLELVFTKDEEQNMTGIHNVKFDEIDSEYVLVLDADKLGQIQISGASYTNGTLTVETFKGGHSGIDIGDKTRVNAVKLIGELIAKIPQGEYKRDEYGTVTSINIGCVIGGGVEPVIQKIAQKGIKAESYIEYVADNCLTNIINTKAMAKYSIRSSEEQNENQLIEDIKKIVEDFNKQYEGIAKAEFIAKSKMKAFEKSGDETIQNICVKACQNIGIKGDVSSFHAGAETHIYAHEKNKHGQTLKPYLLGLADIYNMHSSNEMVDIESFLKGYEFLKETFMIYNA</sequence>
<evidence type="ECO:0000259" key="2">
    <source>
        <dbReference type="Pfam" id="PF07687"/>
    </source>
</evidence>
<reference evidence="3" key="1">
    <citation type="submission" date="2020-10" db="EMBL/GenBank/DDBJ databases">
        <authorList>
            <person name="Gilroy R."/>
        </authorList>
    </citation>
    <scope>NUCLEOTIDE SEQUENCE</scope>
    <source>
        <strain evidence="3">CHK154-7741</strain>
    </source>
</reference>
<dbReference type="PANTHER" id="PTHR43501">
    <property type="entry name" value="CYTOSOL NON-SPECIFIC DIPEPTIDASE"/>
    <property type="match status" value="1"/>
</dbReference>
<comment type="caution">
    <text evidence="3">The sequence shown here is derived from an EMBL/GenBank/DDBJ whole genome shotgun (WGS) entry which is preliminary data.</text>
</comment>
<dbReference type="InterPro" id="IPR002933">
    <property type="entry name" value="Peptidase_M20"/>
</dbReference>
<dbReference type="AlphaFoldDB" id="A0A9D1SRZ5"/>
<dbReference type="Proteomes" id="UP000886748">
    <property type="component" value="Unassembled WGS sequence"/>
</dbReference>
<evidence type="ECO:0000313" key="4">
    <source>
        <dbReference type="Proteomes" id="UP000886748"/>
    </source>
</evidence>
<evidence type="ECO:0000313" key="3">
    <source>
        <dbReference type="EMBL" id="HIU92607.1"/>
    </source>
</evidence>
<name>A0A9D1SRZ5_9CLOT</name>
<dbReference type="InterPro" id="IPR011650">
    <property type="entry name" value="Peptidase_M20_dimer"/>
</dbReference>
<dbReference type="EMBL" id="DVOD01000043">
    <property type="protein sequence ID" value="HIU92607.1"/>
    <property type="molecule type" value="Genomic_DNA"/>
</dbReference>
<dbReference type="InterPro" id="IPR001261">
    <property type="entry name" value="ArgE/DapE_CS"/>
</dbReference>
<protein>
    <submittedName>
        <fullName evidence="3">M20/M25/M40 family metallo-hydrolase</fullName>
    </submittedName>
</protein>
<evidence type="ECO:0000256" key="1">
    <source>
        <dbReference type="ARBA" id="ARBA00022801"/>
    </source>
</evidence>
<gene>
    <name evidence="3" type="ORF">IAD26_05670</name>
</gene>
<dbReference type="GO" id="GO:0070573">
    <property type="term" value="F:metallodipeptidase activity"/>
    <property type="evidence" value="ECO:0007669"/>
    <property type="project" value="TreeGrafter"/>
</dbReference>
<organism evidence="3 4">
    <name type="scientific">Candidatus Limenecus avicola</name>
    <dbReference type="NCBI Taxonomy" id="2840847"/>
    <lineage>
        <taxon>Bacteria</taxon>
        <taxon>Bacillati</taxon>
        <taxon>Bacillota</taxon>
        <taxon>Clostridia</taxon>
        <taxon>Eubacteriales</taxon>
        <taxon>Clostridiaceae</taxon>
        <taxon>Clostridiaceae incertae sedis</taxon>
        <taxon>Candidatus Limenecus</taxon>
    </lineage>
</organism>
<accession>A0A9D1SRZ5</accession>
<dbReference type="Pfam" id="PF07687">
    <property type="entry name" value="M20_dimer"/>
    <property type="match status" value="1"/>
</dbReference>
<dbReference type="PANTHER" id="PTHR43501:SF1">
    <property type="entry name" value="CYTOSOL NON-SPECIFIC DIPEPTIDASE"/>
    <property type="match status" value="1"/>
</dbReference>
<dbReference type="SUPFAM" id="SSF53187">
    <property type="entry name" value="Zn-dependent exopeptidases"/>
    <property type="match status" value="1"/>
</dbReference>
<dbReference type="PROSITE" id="PS00758">
    <property type="entry name" value="ARGE_DAPE_CPG2_1"/>
    <property type="match status" value="1"/>
</dbReference>
<dbReference type="InterPro" id="IPR001160">
    <property type="entry name" value="Peptidase_M20C"/>
</dbReference>
<keyword evidence="1" id="KW-0378">Hydrolase</keyword>
<feature type="domain" description="Peptidase M20 dimerisation" evidence="2">
    <location>
        <begin position="204"/>
        <end position="311"/>
    </location>
</feature>
<dbReference type="GO" id="GO:0005829">
    <property type="term" value="C:cytosol"/>
    <property type="evidence" value="ECO:0007669"/>
    <property type="project" value="TreeGrafter"/>
</dbReference>
<dbReference type="Pfam" id="PF01546">
    <property type="entry name" value="Peptidase_M20"/>
    <property type="match status" value="1"/>
</dbReference>